<evidence type="ECO:0000256" key="2">
    <source>
        <dbReference type="SAM" id="Phobius"/>
    </source>
</evidence>
<feature type="region of interest" description="Disordered" evidence="1">
    <location>
        <begin position="1009"/>
        <end position="1057"/>
    </location>
</feature>
<keyword evidence="2" id="KW-0472">Membrane</keyword>
<feature type="compositionally biased region" description="Basic and acidic residues" evidence="1">
    <location>
        <begin position="1038"/>
        <end position="1057"/>
    </location>
</feature>
<gene>
    <name evidence="4" type="ORF">V6256_00510</name>
</gene>
<feature type="signal peptide" evidence="3">
    <location>
        <begin position="1"/>
        <end position="18"/>
    </location>
</feature>
<keyword evidence="3" id="KW-0732">Signal</keyword>
<feature type="transmembrane region" description="Helical" evidence="2">
    <location>
        <begin position="819"/>
        <end position="842"/>
    </location>
</feature>
<evidence type="ECO:0000256" key="3">
    <source>
        <dbReference type="SAM" id="SignalP"/>
    </source>
</evidence>
<name>A0ABU9GL86_9GAMM</name>
<feature type="compositionally biased region" description="Acidic residues" evidence="1">
    <location>
        <begin position="1026"/>
        <end position="1037"/>
    </location>
</feature>
<feature type="transmembrane region" description="Helical" evidence="2">
    <location>
        <begin position="905"/>
        <end position="925"/>
    </location>
</feature>
<feature type="transmembrane region" description="Helical" evidence="2">
    <location>
        <begin position="103"/>
        <end position="128"/>
    </location>
</feature>
<keyword evidence="2" id="KW-0812">Transmembrane</keyword>
<feature type="compositionally biased region" description="Basic and acidic residues" evidence="1">
    <location>
        <begin position="1009"/>
        <end position="1025"/>
    </location>
</feature>
<evidence type="ECO:0000256" key="1">
    <source>
        <dbReference type="SAM" id="MobiDB-lite"/>
    </source>
</evidence>
<feature type="transmembrane region" description="Helical" evidence="2">
    <location>
        <begin position="863"/>
        <end position="885"/>
    </location>
</feature>
<evidence type="ECO:0000313" key="4">
    <source>
        <dbReference type="EMBL" id="MEL0628072.1"/>
    </source>
</evidence>
<reference evidence="4 5" key="1">
    <citation type="submission" date="2024-02" db="EMBL/GenBank/DDBJ databases">
        <title>Bacteria isolated from the canopy kelp, Nereocystis luetkeana.</title>
        <authorList>
            <person name="Pfister C.A."/>
            <person name="Younker I.T."/>
            <person name="Light S.H."/>
        </authorList>
    </citation>
    <scope>NUCLEOTIDE SEQUENCE [LARGE SCALE GENOMIC DNA]</scope>
    <source>
        <strain evidence="4 5">TI.1.05</strain>
    </source>
</reference>
<dbReference type="EMBL" id="JBAKAZ010000001">
    <property type="protein sequence ID" value="MEL0628072.1"/>
    <property type="molecule type" value="Genomic_DNA"/>
</dbReference>
<protein>
    <submittedName>
        <fullName evidence="4">Uncharacterized protein</fullName>
    </submittedName>
</protein>
<accession>A0ABU9GL86</accession>
<dbReference type="Proteomes" id="UP001369082">
    <property type="component" value="Unassembled WGS sequence"/>
</dbReference>
<comment type="caution">
    <text evidence="4">The sequence shown here is derived from an EMBL/GenBank/DDBJ whole genome shotgun (WGS) entry which is preliminary data.</text>
</comment>
<keyword evidence="2" id="KW-1133">Transmembrane helix</keyword>
<proteinExistence type="predicted"/>
<evidence type="ECO:0000313" key="5">
    <source>
        <dbReference type="Proteomes" id="UP001369082"/>
    </source>
</evidence>
<dbReference type="RefSeq" id="WP_341596010.1">
    <property type="nucleotide sequence ID" value="NZ_JBAKAZ010000001.1"/>
</dbReference>
<keyword evidence="5" id="KW-1185">Reference proteome</keyword>
<organism evidence="4 5">
    <name type="scientific">Psychromonas aquatilis</name>
    <dbReference type="NCBI Taxonomy" id="2005072"/>
    <lineage>
        <taxon>Bacteria</taxon>
        <taxon>Pseudomonadati</taxon>
        <taxon>Pseudomonadota</taxon>
        <taxon>Gammaproteobacteria</taxon>
        <taxon>Alteromonadales</taxon>
        <taxon>Psychromonadaceae</taxon>
        <taxon>Psychromonas</taxon>
    </lineage>
</organism>
<feature type="chain" id="PRO_5046081363" evidence="3">
    <location>
        <begin position="19"/>
        <end position="1057"/>
    </location>
</feature>
<feature type="transmembrane region" description="Helical" evidence="2">
    <location>
        <begin position="140"/>
        <end position="160"/>
    </location>
</feature>
<sequence>MNKVIVCLLLLFSINVSAVEEAVECRDAKEIATKIGNFNEADIDNTTSLRVCDSLLLPEDSLLISNLRHLATEEDVLERSDMIERMGGDPVKISSYMDERSILLQWLIDFSQFAAPLGLLFILLITVAVNKHPALLPQSLISILKVVFFLLFFISIHKVYTVAMIQYIGQERALMFNQADHKSLDEVRNTDLSKLAPAVNRNSTDLASYIHYIEFVNKATELQRKKLSGVDMELEVPWGLDISNPTFQEFLDYQSVCSSTDYVEIDRELNAHLLNFNYTHLANEAIFYSGSDNTSLYSCNEKYYGKPVELGRVINNTPTLIKRFFMNNFSENMANDLTFFEEVKASMDKLSGTLSLEMEEAERVAGLSREDIYTLLELAENAQREAREQNISVYDTNSYMVLEKSHYENMGSLFDYKKIEGLNTVSNIAYQAIKLNHYNFSDLFGTSLNKDPILSDKKDIGYHFAQPYIQQTSAYQAELHCMINDGENYEIRQQFALDYNNTPRDSKSKYAPHFGGENEPYCFRFNEDGTITAGGDPSNKKEFTLMIKDRVLAFDLYQTARIRAGINHILENDELDNQLILDAINKITPDMYGALNSYSNLSQIKQQLIGSLSTLGDAYDFIYSLTFDTSIPQTYYNYLRMGEENKQDNVNTSKALPRYDLTEYLSHSFLELNNNQIKEIENEENSLAKMARLTCPVIDENGKCIASLYELLSTSNEMMLTQAKSLAAIHFGSSFASGACSAFDKSVDSTVGAVVGKAKLFTPVGAGCVIAQVGNAVSEVVIKPVMLVSATAYVATLLASFLPIFVDMIFLLIGPLCFIVPFVIAFAQLCIDMITGAFKYFAFSKREERDFLEMLSLERSTRTVKSAVVIALISLVVLVIITEILRSPQIGGSIYDVFFKNYDNSFVQSIIRSLAVIFCIVWLTIKIIFSLPIKLINQSLELTDTKGQSLTDNASNFAEGIFTGYVLGKFARTAKSASNNLDKGINQLGNKSGSLMNKDISKTKEEISKKFDNYKNQENTYKTETETETDNTSESESDLGKEIETNLKTETKDDVKD</sequence>